<dbReference type="SUPFAM" id="SSF49503">
    <property type="entry name" value="Cupredoxins"/>
    <property type="match status" value="1"/>
</dbReference>
<feature type="transmembrane region" description="Helical" evidence="2">
    <location>
        <begin position="87"/>
        <end position="106"/>
    </location>
</feature>
<dbReference type="InterPro" id="IPR011707">
    <property type="entry name" value="Cu-oxidase-like_N"/>
</dbReference>
<dbReference type="GO" id="GO:0005507">
    <property type="term" value="F:copper ion binding"/>
    <property type="evidence" value="ECO:0007669"/>
    <property type="project" value="InterPro"/>
</dbReference>
<dbReference type="Pfam" id="PF07732">
    <property type="entry name" value="Cu-oxidase_3"/>
    <property type="match status" value="1"/>
</dbReference>
<feature type="domain" description="Plastocyanin-like" evidence="3">
    <location>
        <begin position="48"/>
        <end position="89"/>
    </location>
</feature>
<gene>
    <name evidence="4" type="ORF">V8G54_028752</name>
</gene>
<evidence type="ECO:0000256" key="2">
    <source>
        <dbReference type="SAM" id="Phobius"/>
    </source>
</evidence>
<name>A0AAQ3MT09_VIGMU</name>
<keyword evidence="2" id="KW-1133">Transmembrane helix</keyword>
<dbReference type="Gene3D" id="2.60.40.420">
    <property type="entry name" value="Cupredoxins - blue copper proteins"/>
    <property type="match status" value="1"/>
</dbReference>
<accession>A0AAQ3MT09</accession>
<comment type="similarity">
    <text evidence="1">Belongs to the multicopper oxidase family.</text>
</comment>
<evidence type="ECO:0000259" key="3">
    <source>
        <dbReference type="Pfam" id="PF07732"/>
    </source>
</evidence>
<keyword evidence="5" id="KW-1185">Reference proteome</keyword>
<reference evidence="4 5" key="1">
    <citation type="journal article" date="2023" name="Life. Sci Alliance">
        <title>Evolutionary insights into 3D genome organization and epigenetic landscape of Vigna mungo.</title>
        <authorList>
            <person name="Junaid A."/>
            <person name="Singh B."/>
            <person name="Bhatia S."/>
        </authorList>
    </citation>
    <scope>NUCLEOTIDE SEQUENCE [LARGE SCALE GENOMIC DNA]</scope>
    <source>
        <strain evidence="4">Urdbean</strain>
    </source>
</reference>
<dbReference type="AlphaFoldDB" id="A0AAQ3MT09"/>
<keyword evidence="2" id="KW-0812">Transmembrane</keyword>
<protein>
    <recommendedName>
        <fullName evidence="3">Plastocyanin-like domain-containing protein</fullName>
    </recommendedName>
</protein>
<evidence type="ECO:0000313" key="4">
    <source>
        <dbReference type="EMBL" id="WVY96601.1"/>
    </source>
</evidence>
<dbReference type="EMBL" id="CP144692">
    <property type="protein sequence ID" value="WVY96601.1"/>
    <property type="molecule type" value="Genomic_DNA"/>
</dbReference>
<keyword evidence="2" id="KW-0472">Membrane</keyword>
<sequence>MAAGFVAPQLKLVISAILVLSFLITTAIAADIFLDWHVSTDFNLKPVSTDQPVITINGMFPGPLINATTNDVIRVNVFNHLDDPLLFTWYMLCPPFFLSLTIFLALDRYDSFIIELLFEKTVGWNIYCGIDGDIDHLPQPVISTFDGQYDHWYNGKFTEVQGVLTGIGTWYAREQ</sequence>
<evidence type="ECO:0000313" key="5">
    <source>
        <dbReference type="Proteomes" id="UP001374535"/>
    </source>
</evidence>
<proteinExistence type="inferred from homology"/>
<organism evidence="4 5">
    <name type="scientific">Vigna mungo</name>
    <name type="common">Black gram</name>
    <name type="synonym">Phaseolus mungo</name>
    <dbReference type="NCBI Taxonomy" id="3915"/>
    <lineage>
        <taxon>Eukaryota</taxon>
        <taxon>Viridiplantae</taxon>
        <taxon>Streptophyta</taxon>
        <taxon>Embryophyta</taxon>
        <taxon>Tracheophyta</taxon>
        <taxon>Spermatophyta</taxon>
        <taxon>Magnoliopsida</taxon>
        <taxon>eudicotyledons</taxon>
        <taxon>Gunneridae</taxon>
        <taxon>Pentapetalae</taxon>
        <taxon>rosids</taxon>
        <taxon>fabids</taxon>
        <taxon>Fabales</taxon>
        <taxon>Fabaceae</taxon>
        <taxon>Papilionoideae</taxon>
        <taxon>50 kb inversion clade</taxon>
        <taxon>NPAAA clade</taxon>
        <taxon>indigoferoid/millettioid clade</taxon>
        <taxon>Phaseoleae</taxon>
        <taxon>Vigna</taxon>
    </lineage>
</organism>
<dbReference type="InterPro" id="IPR008972">
    <property type="entry name" value="Cupredoxin"/>
</dbReference>
<evidence type="ECO:0000256" key="1">
    <source>
        <dbReference type="ARBA" id="ARBA00010609"/>
    </source>
</evidence>
<dbReference type="Proteomes" id="UP001374535">
    <property type="component" value="Chromosome 9"/>
</dbReference>